<dbReference type="EMBL" id="CP009048">
    <property type="protein sequence ID" value="AIL63362.1"/>
    <property type="molecule type" value="Genomic_DNA"/>
</dbReference>
<dbReference type="HOGENOM" id="CLU_1106395_0_0_6"/>
<evidence type="ECO:0000256" key="1">
    <source>
        <dbReference type="SAM" id="Phobius"/>
    </source>
</evidence>
<evidence type="ECO:0000313" key="2">
    <source>
        <dbReference type="EMBL" id="AIL63362.1"/>
    </source>
</evidence>
<feature type="transmembrane region" description="Helical" evidence="1">
    <location>
        <begin position="114"/>
        <end position="134"/>
    </location>
</feature>
<keyword evidence="1" id="KW-0472">Membrane</keyword>
<dbReference type="KEGG" id="palk:PSAKL28_42180"/>
<dbReference type="Proteomes" id="UP000028931">
    <property type="component" value="Chromosome"/>
</dbReference>
<sequence length="248" mass="28805">MFGFNKNLDLPTRLQWKFAHEPELLGWTIRARNYNTFVANCMFLFMAVLIFGGALIMYSVYEGMSQPWRTLSCVFYCMLTLFVVLSMTHQRMNFAFRFSKSGMEHCKWKDFPKWALTFLKWLTGITAIFFVFMATIDPSFLLGALIEPGGLGLTYLSMAHSKSYQAMHTHYHHYAFEWEEFTQLAVVTNREIVDLKYSVIQEGDDHITNGGINIFCKRKQKEKVAEFIKPYLSPGVPCIETKADVPQY</sequence>
<proteinExistence type="predicted"/>
<feature type="transmembrane region" description="Helical" evidence="1">
    <location>
        <begin position="67"/>
        <end position="87"/>
    </location>
</feature>
<name>A0A077FD73_9PSED</name>
<dbReference type="RefSeq" id="WP_038614242.1">
    <property type="nucleotide sequence ID" value="NZ_CP009048.1"/>
</dbReference>
<keyword evidence="1" id="KW-1133">Transmembrane helix</keyword>
<feature type="transmembrane region" description="Helical" evidence="1">
    <location>
        <begin position="140"/>
        <end position="158"/>
    </location>
</feature>
<dbReference type="AlphaFoldDB" id="A0A077FD73"/>
<evidence type="ECO:0000313" key="3">
    <source>
        <dbReference type="Proteomes" id="UP000028931"/>
    </source>
</evidence>
<gene>
    <name evidence="2" type="ORF">PSAKL28_42180</name>
</gene>
<dbReference type="OrthoDB" id="6902273at2"/>
<keyword evidence="1" id="KW-0812">Transmembrane</keyword>
<protein>
    <submittedName>
        <fullName evidence="2">Uncharacterized protein</fullName>
    </submittedName>
</protein>
<feature type="transmembrane region" description="Helical" evidence="1">
    <location>
        <begin position="37"/>
        <end position="61"/>
    </location>
</feature>
<reference evidence="2 3" key="1">
    <citation type="submission" date="2014-07" db="EMBL/GenBank/DDBJ databases">
        <authorList>
            <person name="Lee K."/>
            <person name="Lim J.Y."/>
            <person name="Hwang I."/>
        </authorList>
    </citation>
    <scope>NUCLEOTIDE SEQUENCE [LARGE SCALE GENOMIC DNA]</scope>
    <source>
        <strain evidence="2 3">KL28</strain>
    </source>
</reference>
<organism evidence="2 3">
    <name type="scientific">Pseudomonas alkylphenolica</name>
    <dbReference type="NCBI Taxonomy" id="237609"/>
    <lineage>
        <taxon>Bacteria</taxon>
        <taxon>Pseudomonadati</taxon>
        <taxon>Pseudomonadota</taxon>
        <taxon>Gammaproteobacteria</taxon>
        <taxon>Pseudomonadales</taxon>
        <taxon>Pseudomonadaceae</taxon>
        <taxon>Pseudomonas</taxon>
    </lineage>
</organism>
<accession>A0A077FD73</accession>